<sequence length="1364" mass="150630">MTMRSATWAAACDMFAGHKTKLKRRYERQSERLLGPAWRYTVAGSAPPSVVALMKAACRSAPSRSEFRGCKSVSTERRKTTHSIRSQVNASVHGSLCAGRVAKDPFSKRGEGYFGSSSDAYNCASADPLVEFLKQDDEEAVVLLAMWTSLRRCCTHASEMSEYLSLSVRWCFHRLIRMRAITAAVHFYYRLLSLGVHLQQWDVLLLLKSLPYEHYTAVVDFRKESEKRYRNPNVKRGRPISSIEGNMIDGEEEGGVDSGYARRSDGSTGSKNLSGPTLETSTTEAFASLSANHSVGAAGSSSWKARTTETNLDDGGNEFLNEQPEWVKRWIFYEASMGNVDLYGSGGSYTSQYHCAGSTTPTRSQDGAKSASFTSSVLEEVNNIVIFLNHLVLLHDGARVVAAHPGAGPSCCLQRDGVTVRRASQRRYWAEALQIAGLFLTAQPAKVAEGMFREDVVCASSALRTVFIRAVCASNSWRVALQCLQVSNSYGLTFTKGEYMKLFLPVAVAEPWIRSRVVERFVARSIIPELLGESSNGYACRALWLAHASYHKGDSIDSYIDFMHDSATTLPGCVRRCMVDLKLAVSLLYIDVSRRRTTTADQQVQAPSVRLGIYFSESNPGSSGGWPRHGFDKTDASNGADNALLPLELQDSFILQSLVLSRVVALASVCAASQGDFFELSTLLADVLYGHRGLWGMFFELYVARDGNHEVAHHAPERSRIGCYVTLCLLEVVIALFGVRGTSRHAGQGARMLEVTHISFFLGLLAEAIGTISAHEARKENLLRLTPVILSKIDKLTKVVFIHLRIYPCNEKVLFGSVSEEVVDVLALLLRIQLLASRRVGSSHQHVNATTRSLLRIVLRPGSALSKHLTNRLTHHQRHELESLLSRPCRKRDLKTSTSACGASKPRPKMRVSSPEGRAAAGATAGVHTVVYNLVLRQENSKAALERELTAHLHRVDWVSALIVLRVVLQLKLPSRTLTVHFFASVLSRLCVEPRQTRTSLWLQAAGVFWEAVNHTTDRSKQDGGSHTFCDQAPVSLTHERCVLTELLVPLVRICVLTGRRDVGWDWVRRFDAMRESVGAGVGHEVVSVQAKSVLGDRHALDKCIGLLQRCCHPGEGGGTPLGVTLDTLLCDVAARHPSWHVALQALHGHFFKTDLSDCSFTARLPLPAAEATLRILFRAPTNLSNTALRLWELQGEIWNLACANALLLILVRQRRWILALKHAAEMFPAVKTATIKSSERKPADVATFPKDDENKEKIFFLLHSLRACATGGRTEEAAELYDCLKGLLETTGSQQEATRVDNGGAVDRTTRCVGDMDLLMSSCGEQPAQLSNYGNDERMRLVVRQARAYFLRAMTKVALSHKK</sequence>
<gene>
    <name evidence="2" type="ORF">TCIL3000_10_4570</name>
</gene>
<dbReference type="VEuPathDB" id="TriTrypDB:TcIL3000_10_4570"/>
<accession>G0UWC8</accession>
<feature type="compositionally biased region" description="Polar residues" evidence="1">
    <location>
        <begin position="295"/>
        <end position="310"/>
    </location>
</feature>
<feature type="region of interest" description="Disordered" evidence="1">
    <location>
        <begin position="232"/>
        <end position="279"/>
    </location>
</feature>
<evidence type="ECO:0000313" key="2">
    <source>
        <dbReference type="EMBL" id="CCC93694.1"/>
    </source>
</evidence>
<feature type="region of interest" description="Disordered" evidence="1">
    <location>
        <begin position="295"/>
        <end position="319"/>
    </location>
</feature>
<proteinExistence type="predicted"/>
<organism evidence="2">
    <name type="scientific">Trypanosoma congolense (strain IL3000)</name>
    <dbReference type="NCBI Taxonomy" id="1068625"/>
    <lineage>
        <taxon>Eukaryota</taxon>
        <taxon>Discoba</taxon>
        <taxon>Euglenozoa</taxon>
        <taxon>Kinetoplastea</taxon>
        <taxon>Metakinetoplastina</taxon>
        <taxon>Trypanosomatida</taxon>
        <taxon>Trypanosomatidae</taxon>
        <taxon>Trypanosoma</taxon>
        <taxon>Nannomonas</taxon>
    </lineage>
</organism>
<feature type="compositionally biased region" description="Polar residues" evidence="1">
    <location>
        <begin position="266"/>
        <end position="279"/>
    </location>
</feature>
<feature type="region of interest" description="Disordered" evidence="1">
    <location>
        <begin position="896"/>
        <end position="919"/>
    </location>
</feature>
<dbReference type="EMBL" id="HE575323">
    <property type="protein sequence ID" value="CCC93694.1"/>
    <property type="molecule type" value="Genomic_DNA"/>
</dbReference>
<protein>
    <submittedName>
        <fullName evidence="2">Uncharacterized protein</fullName>
    </submittedName>
</protein>
<reference evidence="2" key="1">
    <citation type="journal article" date="2012" name="Proc. Natl. Acad. Sci. U.S.A.">
        <title>Antigenic diversity is generated by distinct evolutionary mechanisms in African trypanosome species.</title>
        <authorList>
            <person name="Jackson A.P."/>
            <person name="Berry A."/>
            <person name="Aslett M."/>
            <person name="Allison H.C."/>
            <person name="Burton P."/>
            <person name="Vavrova-Anderson J."/>
            <person name="Brown R."/>
            <person name="Browne H."/>
            <person name="Corton N."/>
            <person name="Hauser H."/>
            <person name="Gamble J."/>
            <person name="Gilderthorp R."/>
            <person name="Marcello L."/>
            <person name="McQuillan J."/>
            <person name="Otto T.D."/>
            <person name="Quail M.A."/>
            <person name="Sanders M.J."/>
            <person name="van Tonder A."/>
            <person name="Ginger M.L."/>
            <person name="Field M.C."/>
            <person name="Barry J.D."/>
            <person name="Hertz-Fowler C."/>
            <person name="Berriman M."/>
        </authorList>
    </citation>
    <scope>NUCLEOTIDE SEQUENCE</scope>
    <source>
        <strain evidence="2">IL3000</strain>
    </source>
</reference>
<evidence type="ECO:0000256" key="1">
    <source>
        <dbReference type="SAM" id="MobiDB-lite"/>
    </source>
</evidence>
<name>G0UWC8_TRYCI</name>